<comment type="caution">
    <text evidence="2">The sequence shown here is derived from an EMBL/GenBank/DDBJ whole genome shotgun (WGS) entry which is preliminary data.</text>
</comment>
<organism evidence="2 3">
    <name type="scientific">Bifidobacterium breve DSM 20213 = JCM 1192</name>
    <dbReference type="NCBI Taxonomy" id="518634"/>
    <lineage>
        <taxon>Bacteria</taxon>
        <taxon>Bacillati</taxon>
        <taxon>Actinomycetota</taxon>
        <taxon>Actinomycetes</taxon>
        <taxon>Bifidobacteriales</taxon>
        <taxon>Bifidobacteriaceae</taxon>
        <taxon>Bifidobacterium</taxon>
    </lineage>
</organism>
<evidence type="ECO:0000313" key="3">
    <source>
        <dbReference type="Proteomes" id="UP000003191"/>
    </source>
</evidence>
<sequence>MKQSISSALTHPRNRNPHLSNLQAKADAGLRYNNCFGGTRQLRNVRI</sequence>
<dbReference type="EMBL" id="ACCG02000012">
    <property type="protein sequence ID" value="EFE88409.1"/>
    <property type="molecule type" value="Genomic_DNA"/>
</dbReference>
<accession>D4BQB4</accession>
<protein>
    <submittedName>
        <fullName evidence="2">Uncharacterized protein</fullName>
    </submittedName>
</protein>
<dbReference type="AlphaFoldDB" id="D4BQB4"/>
<dbReference type="HOGENOM" id="CLU_3165131_0_0_11"/>
<keyword evidence="3" id="KW-1185">Reference proteome</keyword>
<proteinExistence type="predicted"/>
<evidence type="ECO:0000313" key="2">
    <source>
        <dbReference type="EMBL" id="EFE88409.1"/>
    </source>
</evidence>
<gene>
    <name evidence="2" type="ORF">BIFBRE_04283</name>
</gene>
<evidence type="ECO:0000256" key="1">
    <source>
        <dbReference type="SAM" id="MobiDB-lite"/>
    </source>
</evidence>
<feature type="region of interest" description="Disordered" evidence="1">
    <location>
        <begin position="1"/>
        <end position="23"/>
    </location>
</feature>
<reference evidence="2 3" key="1">
    <citation type="submission" date="2010-02" db="EMBL/GenBank/DDBJ databases">
        <authorList>
            <person name="Weinstock G."/>
            <person name="Sodergren E."/>
            <person name="Clifton S."/>
            <person name="Fulton L."/>
            <person name="Fulton B."/>
            <person name="Courtney L."/>
            <person name="Fronick C."/>
            <person name="Harrison M."/>
            <person name="Strong C."/>
            <person name="Farmer C."/>
            <person name="Delahaunty K."/>
            <person name="Markovic C."/>
            <person name="Hall O."/>
            <person name="Minx P."/>
            <person name="Tomlinson C."/>
            <person name="Mitreva M."/>
            <person name="Nelson J."/>
            <person name="Hou S."/>
            <person name="Wollam A."/>
            <person name="Pepin K.H."/>
            <person name="Johnson M."/>
            <person name="Bhonagiri V."/>
            <person name="Zhang X."/>
            <person name="Suruliraj S."/>
            <person name="Warren W."/>
            <person name="Chinwalla A."/>
            <person name="Mardis E.R."/>
            <person name="Wilson R.K."/>
        </authorList>
    </citation>
    <scope>NUCLEOTIDE SEQUENCE [LARGE SCALE GENOMIC DNA]</scope>
    <source>
        <strain evidence="2 3">DSM 20213</strain>
    </source>
</reference>
<dbReference type="Proteomes" id="UP000003191">
    <property type="component" value="Unassembled WGS sequence"/>
</dbReference>
<name>D4BQB4_BIFBR</name>